<evidence type="ECO:0000256" key="1">
    <source>
        <dbReference type="ARBA" id="ARBA00000085"/>
    </source>
</evidence>
<dbReference type="Proteomes" id="UP000666240">
    <property type="component" value="Unassembled WGS sequence"/>
</dbReference>
<dbReference type="PANTHER" id="PTHR43065">
    <property type="entry name" value="SENSOR HISTIDINE KINASE"/>
    <property type="match status" value="1"/>
</dbReference>
<dbReference type="PANTHER" id="PTHR43065:SF42">
    <property type="entry name" value="TWO-COMPONENT SENSOR PPRA"/>
    <property type="match status" value="1"/>
</dbReference>
<dbReference type="InterPro" id="IPR011006">
    <property type="entry name" value="CheY-like_superfamily"/>
</dbReference>
<dbReference type="Pfam" id="PF00512">
    <property type="entry name" value="HisKA"/>
    <property type="match status" value="1"/>
</dbReference>
<dbReference type="NCBIfam" id="TIGR00229">
    <property type="entry name" value="sensory_box"/>
    <property type="match status" value="1"/>
</dbReference>
<evidence type="ECO:0000313" key="9">
    <source>
        <dbReference type="EMBL" id="MBP0441067.1"/>
    </source>
</evidence>
<evidence type="ECO:0000256" key="2">
    <source>
        <dbReference type="ARBA" id="ARBA00012438"/>
    </source>
</evidence>
<dbReference type="SUPFAM" id="SSF55785">
    <property type="entry name" value="PYP-like sensor domain (PAS domain)"/>
    <property type="match status" value="2"/>
</dbReference>
<dbReference type="InterPro" id="IPR005467">
    <property type="entry name" value="His_kinase_dom"/>
</dbReference>
<keyword evidence="5" id="KW-0175">Coiled coil</keyword>
<dbReference type="Gene3D" id="1.10.287.130">
    <property type="match status" value="1"/>
</dbReference>
<dbReference type="SMART" id="SM00448">
    <property type="entry name" value="REC"/>
    <property type="match status" value="1"/>
</dbReference>
<dbReference type="AlphaFoldDB" id="A0A8J7UN32"/>
<dbReference type="CDD" id="cd00082">
    <property type="entry name" value="HisKA"/>
    <property type="match status" value="1"/>
</dbReference>
<dbReference type="InterPro" id="IPR003661">
    <property type="entry name" value="HisK_dim/P_dom"/>
</dbReference>
<dbReference type="SMART" id="SM00387">
    <property type="entry name" value="HATPase_c"/>
    <property type="match status" value="1"/>
</dbReference>
<accession>A0A8J7UN32</accession>
<evidence type="ECO:0000256" key="3">
    <source>
        <dbReference type="ARBA" id="ARBA00022553"/>
    </source>
</evidence>
<organism evidence="9 10">
    <name type="scientific">Tianweitania sediminis</name>
    <dbReference type="NCBI Taxonomy" id="1502156"/>
    <lineage>
        <taxon>Bacteria</taxon>
        <taxon>Pseudomonadati</taxon>
        <taxon>Pseudomonadota</taxon>
        <taxon>Alphaproteobacteria</taxon>
        <taxon>Hyphomicrobiales</taxon>
        <taxon>Phyllobacteriaceae</taxon>
        <taxon>Tianweitania</taxon>
    </lineage>
</organism>
<evidence type="ECO:0000256" key="4">
    <source>
        <dbReference type="PROSITE-ProRule" id="PRU00169"/>
    </source>
</evidence>
<evidence type="ECO:0000259" key="7">
    <source>
        <dbReference type="PROSITE" id="PS50110"/>
    </source>
</evidence>
<dbReference type="InterPro" id="IPR001789">
    <property type="entry name" value="Sig_transdc_resp-reg_receiver"/>
</dbReference>
<dbReference type="Gene3D" id="3.30.450.20">
    <property type="entry name" value="PAS domain"/>
    <property type="match status" value="2"/>
</dbReference>
<dbReference type="Pfam" id="PF00072">
    <property type="entry name" value="Response_reg"/>
    <property type="match status" value="1"/>
</dbReference>
<dbReference type="InterPro" id="IPR001610">
    <property type="entry name" value="PAC"/>
</dbReference>
<dbReference type="InterPro" id="IPR000700">
    <property type="entry name" value="PAS-assoc_C"/>
</dbReference>
<dbReference type="Pfam" id="PF02518">
    <property type="entry name" value="HATPase_c"/>
    <property type="match status" value="1"/>
</dbReference>
<dbReference type="InterPro" id="IPR013655">
    <property type="entry name" value="PAS_fold_3"/>
</dbReference>
<dbReference type="SUPFAM" id="SSF52172">
    <property type="entry name" value="CheY-like"/>
    <property type="match status" value="1"/>
</dbReference>
<feature type="domain" description="Histidine kinase" evidence="6">
    <location>
        <begin position="339"/>
        <end position="563"/>
    </location>
</feature>
<feature type="coiled-coil region" evidence="5">
    <location>
        <begin position="285"/>
        <end position="323"/>
    </location>
</feature>
<dbReference type="InterPro" id="IPR035965">
    <property type="entry name" value="PAS-like_dom_sf"/>
</dbReference>
<dbReference type="InterPro" id="IPR036097">
    <property type="entry name" value="HisK_dim/P_sf"/>
</dbReference>
<comment type="caution">
    <text evidence="9">The sequence shown here is derived from an EMBL/GenBank/DDBJ whole genome shotgun (WGS) entry which is preliminary data.</text>
</comment>
<proteinExistence type="predicted"/>
<dbReference type="SUPFAM" id="SSF47384">
    <property type="entry name" value="Homodimeric domain of signal transducing histidine kinase"/>
    <property type="match status" value="1"/>
</dbReference>
<reference evidence="9" key="1">
    <citation type="submission" date="2021-03" db="EMBL/GenBank/DDBJ databases">
        <title>Genome sequencing and assembly of Tianweitania sediminis.</title>
        <authorList>
            <person name="Chhetri G."/>
        </authorList>
    </citation>
    <scope>NUCLEOTIDE SEQUENCE</scope>
    <source>
        <strain evidence="9">Z8</strain>
    </source>
</reference>
<dbReference type="CDD" id="cd00130">
    <property type="entry name" value="PAS"/>
    <property type="match status" value="1"/>
</dbReference>
<dbReference type="PROSITE" id="PS50109">
    <property type="entry name" value="HIS_KIN"/>
    <property type="match status" value="1"/>
</dbReference>
<evidence type="ECO:0000256" key="5">
    <source>
        <dbReference type="SAM" id="Coils"/>
    </source>
</evidence>
<dbReference type="Pfam" id="PF08447">
    <property type="entry name" value="PAS_3"/>
    <property type="match status" value="1"/>
</dbReference>
<dbReference type="SUPFAM" id="SSF55874">
    <property type="entry name" value="ATPase domain of HSP90 chaperone/DNA topoisomerase II/histidine kinase"/>
    <property type="match status" value="1"/>
</dbReference>
<comment type="catalytic activity">
    <reaction evidence="1">
        <text>ATP + protein L-histidine = ADP + protein N-phospho-L-histidine.</text>
        <dbReference type="EC" id="2.7.13.3"/>
    </reaction>
</comment>
<dbReference type="PROSITE" id="PS50113">
    <property type="entry name" value="PAC"/>
    <property type="match status" value="1"/>
</dbReference>
<feature type="domain" description="Response regulatory" evidence="7">
    <location>
        <begin position="586"/>
        <end position="702"/>
    </location>
</feature>
<evidence type="ECO:0000259" key="6">
    <source>
        <dbReference type="PROSITE" id="PS50109"/>
    </source>
</evidence>
<dbReference type="InterPro" id="IPR036890">
    <property type="entry name" value="HATPase_C_sf"/>
</dbReference>
<dbReference type="EC" id="2.7.13.3" evidence="2"/>
<dbReference type="InterPro" id="IPR003594">
    <property type="entry name" value="HATPase_dom"/>
</dbReference>
<evidence type="ECO:0000259" key="8">
    <source>
        <dbReference type="PROSITE" id="PS50113"/>
    </source>
</evidence>
<dbReference type="Gene3D" id="3.40.50.2300">
    <property type="match status" value="1"/>
</dbReference>
<dbReference type="PRINTS" id="PR00344">
    <property type="entry name" value="BCTRLSENSOR"/>
</dbReference>
<dbReference type="RefSeq" id="WP_209337101.1">
    <property type="nucleotide sequence ID" value="NZ_JAGIYY010000011.1"/>
</dbReference>
<dbReference type="CDD" id="cd18161">
    <property type="entry name" value="REC_hyHK_blue-like"/>
    <property type="match status" value="1"/>
</dbReference>
<sequence>MIFDESVFEGGSSPTAEGSLALASAALARSESRYRALFEAIDDGFCIIEFVDGPRGPLSNYIHVEANSGYERHTGIPNIVGKSVYDIAPIEAVQWVDLYGEVLRSGKPLRFEREFVDARRHIEVSAARVEPASLNQVSVLFRDISARKEAEKALRVSEQVARENIQRVQLALAAGAIIGTWFWDIPNDRFSVDEGFARAFGLDPAAGRQDLSLAQLMKTVHPDDRDGLSVAVNAAIRKGTPYAHQYRTRRLDGHYYWLEANGRVEYAPDGTPLSFPGVLIDVEERRAAEAERRRMVEMLRELNETLEQRVIEKTQQLMATEEALRQSQKMEAVGQLTGGLAHDFNNLLAGISGSLDMVQARLRQNRVGDIERYVVGAQGAAKRAAALTHRLLAFSRRQTLEPKPTDLNRLIAEMEDLVQRTVGPSITVERIAQPGLWPTIVDPNQLENALLNLCINARDAMPDGGKITIETSNHAFDGEGARERDLMPGDYVSMCVSDTGTGMPPSVKEKAFDPFFTTKPIGLGTGLGLSMIYGFTRQSGGQVRIDSEVGQGTLVCLYLPRHQSDMADEVEAQPAAIAESRPQERTVLVVDDEPLVRMLVVETVEELGFTAIEAGDGPQALGILRSAIALDLLITDVGLPNGMNGRQVADAARELRADLKVLFITGYAENAVLSDGHLQPGMQVVTKPFDIAVLSNRIRGLVED</sequence>
<name>A0A8J7UN32_9HYPH</name>
<evidence type="ECO:0000313" key="10">
    <source>
        <dbReference type="Proteomes" id="UP000666240"/>
    </source>
</evidence>
<gene>
    <name evidence="9" type="ORF">J5Y06_20660</name>
</gene>
<dbReference type="InterPro" id="IPR000014">
    <property type="entry name" value="PAS"/>
</dbReference>
<feature type="modified residue" description="4-aspartylphosphate" evidence="4">
    <location>
        <position position="636"/>
    </location>
</feature>
<dbReference type="SMART" id="SM00086">
    <property type="entry name" value="PAC"/>
    <property type="match status" value="1"/>
</dbReference>
<feature type="domain" description="PAC" evidence="8">
    <location>
        <begin position="242"/>
        <end position="294"/>
    </location>
</feature>
<dbReference type="CDD" id="cd16919">
    <property type="entry name" value="HATPase_CckA-like"/>
    <property type="match status" value="1"/>
</dbReference>
<keyword evidence="10" id="KW-1185">Reference proteome</keyword>
<dbReference type="InterPro" id="IPR004358">
    <property type="entry name" value="Sig_transdc_His_kin-like_C"/>
</dbReference>
<dbReference type="Gene3D" id="3.30.565.10">
    <property type="entry name" value="Histidine kinase-like ATPase, C-terminal domain"/>
    <property type="match status" value="1"/>
</dbReference>
<protein>
    <recommendedName>
        <fullName evidence="2">histidine kinase</fullName>
        <ecNumber evidence="2">2.7.13.3</ecNumber>
    </recommendedName>
</protein>
<dbReference type="SMART" id="SM00388">
    <property type="entry name" value="HisKA"/>
    <property type="match status" value="1"/>
</dbReference>
<dbReference type="PROSITE" id="PS50110">
    <property type="entry name" value="RESPONSE_REGULATORY"/>
    <property type="match status" value="1"/>
</dbReference>
<dbReference type="EMBL" id="JAGIYY010000011">
    <property type="protein sequence ID" value="MBP0441067.1"/>
    <property type="molecule type" value="Genomic_DNA"/>
</dbReference>
<dbReference type="GO" id="GO:0000155">
    <property type="term" value="F:phosphorelay sensor kinase activity"/>
    <property type="evidence" value="ECO:0007669"/>
    <property type="project" value="InterPro"/>
</dbReference>
<keyword evidence="3 4" id="KW-0597">Phosphoprotein</keyword>